<dbReference type="Proteomes" id="UP000315471">
    <property type="component" value="Unassembled WGS sequence"/>
</dbReference>
<keyword evidence="3" id="KW-1185">Reference proteome</keyword>
<organism evidence="2 3">
    <name type="scientific">Novipirellula aureliae</name>
    <dbReference type="NCBI Taxonomy" id="2527966"/>
    <lineage>
        <taxon>Bacteria</taxon>
        <taxon>Pseudomonadati</taxon>
        <taxon>Planctomycetota</taxon>
        <taxon>Planctomycetia</taxon>
        <taxon>Pirellulales</taxon>
        <taxon>Pirellulaceae</taxon>
        <taxon>Novipirellula</taxon>
    </lineage>
</organism>
<name>A0A5C6DX27_9BACT</name>
<keyword evidence="1" id="KW-0732">Signal</keyword>
<reference evidence="2 3" key="1">
    <citation type="submission" date="2019-02" db="EMBL/GenBank/DDBJ databases">
        <title>Deep-cultivation of Planctomycetes and their phenomic and genomic characterization uncovers novel biology.</title>
        <authorList>
            <person name="Wiegand S."/>
            <person name="Jogler M."/>
            <person name="Boedeker C."/>
            <person name="Pinto D."/>
            <person name="Vollmers J."/>
            <person name="Rivas-Marin E."/>
            <person name="Kohn T."/>
            <person name="Peeters S.H."/>
            <person name="Heuer A."/>
            <person name="Rast P."/>
            <person name="Oberbeckmann S."/>
            <person name="Bunk B."/>
            <person name="Jeske O."/>
            <person name="Meyerdierks A."/>
            <person name="Storesund J.E."/>
            <person name="Kallscheuer N."/>
            <person name="Luecker S."/>
            <person name="Lage O.M."/>
            <person name="Pohl T."/>
            <person name="Merkel B.J."/>
            <person name="Hornburger P."/>
            <person name="Mueller R.-W."/>
            <person name="Bruemmer F."/>
            <person name="Labrenz M."/>
            <person name="Spormann A.M."/>
            <person name="Op Den Camp H."/>
            <person name="Overmann J."/>
            <person name="Amann R."/>
            <person name="Jetten M.S.M."/>
            <person name="Mascher T."/>
            <person name="Medema M.H."/>
            <person name="Devos D.P."/>
            <person name="Kaster A.-K."/>
            <person name="Ovreas L."/>
            <person name="Rohde M."/>
            <person name="Galperin M.Y."/>
            <person name="Jogler C."/>
        </authorList>
    </citation>
    <scope>NUCLEOTIDE SEQUENCE [LARGE SCALE GENOMIC DNA]</scope>
    <source>
        <strain evidence="2 3">Q31b</strain>
    </source>
</reference>
<sequence length="626" mass="69800" precursor="true">MNPFFQSPLPICLGSLLMIMMPAQPAPAANPVSIPGAPHLLPEDTLLYARLDSADEFRETLSESSLGRMLADPKLKPFAGDIYQTLRELFAQFGDEVGLSLDELLAIPSGQVAMAMMPGNVVTESSDTAANEGAKRDESEEAIRRRIARRRREQNAIAGLFMVDAGEKVADLLSLVDRLEARLIESGYVRRTSRLEKIELVRLMPPRPGRPEIEYFQNQDVIVLGVGHETAGKALDQWLGHSDEPTLADNVNFGNAMSRCIGAESTRPQFTFYADPYHVVERVVKRGTAAVFVWPILEDLGIGKIRGIGGSTFHGGEMFESISHLHLLIDTPRDGFLGLIRPETGDIMPPDWVPADVTAYTTVHWNFEKAYENLDKILALFQGEEPLKRFVEDPLENATRLQVNEDILQNLSGRYASTTWLETPVKLNSQVTAYGFELKDAESAKSAIARFRKMKPNVLKVETVAGSVIYSFPSRRPVPDSFRQPSPGIVILGTWIVFSDSRVFLERIIRANESGTPRLATEPDFDLVVSELGGKLDGEKPFMVSFVRGADYFRQFYELAKADDSRKFLRTQGEKSSAAKQFSELLERNQLPPYEEFRQYFAPGGVFGYNEPTGIHFGSFSLKPTK</sequence>
<evidence type="ECO:0000256" key="1">
    <source>
        <dbReference type="SAM" id="SignalP"/>
    </source>
</evidence>
<dbReference type="OrthoDB" id="253793at2"/>
<feature type="signal peptide" evidence="1">
    <location>
        <begin position="1"/>
        <end position="28"/>
    </location>
</feature>
<accession>A0A5C6DX27</accession>
<evidence type="ECO:0008006" key="4">
    <source>
        <dbReference type="Google" id="ProtNLM"/>
    </source>
</evidence>
<evidence type="ECO:0000313" key="3">
    <source>
        <dbReference type="Proteomes" id="UP000315471"/>
    </source>
</evidence>
<protein>
    <recommendedName>
        <fullName evidence="4">DUF3352 domain-containing protein</fullName>
    </recommendedName>
</protein>
<dbReference type="EMBL" id="SJPY01000004">
    <property type="protein sequence ID" value="TWU41208.1"/>
    <property type="molecule type" value="Genomic_DNA"/>
</dbReference>
<comment type="caution">
    <text evidence="2">The sequence shown here is derived from an EMBL/GenBank/DDBJ whole genome shotgun (WGS) entry which is preliminary data.</text>
</comment>
<evidence type="ECO:0000313" key="2">
    <source>
        <dbReference type="EMBL" id="TWU41208.1"/>
    </source>
</evidence>
<feature type="chain" id="PRO_5022933467" description="DUF3352 domain-containing protein" evidence="1">
    <location>
        <begin position="29"/>
        <end position="626"/>
    </location>
</feature>
<gene>
    <name evidence="2" type="ORF">Q31b_26470</name>
</gene>
<dbReference type="RefSeq" id="WP_146600067.1">
    <property type="nucleotide sequence ID" value="NZ_SJPY01000004.1"/>
</dbReference>
<proteinExistence type="predicted"/>
<dbReference type="AlphaFoldDB" id="A0A5C6DX27"/>